<feature type="compositionally biased region" description="Basic residues" evidence="6">
    <location>
        <begin position="484"/>
        <end position="496"/>
    </location>
</feature>
<feature type="region of interest" description="Disordered" evidence="6">
    <location>
        <begin position="1"/>
        <end position="104"/>
    </location>
</feature>
<dbReference type="Gene3D" id="3.30.40.10">
    <property type="entry name" value="Zinc/RING finger domain, C3HC4 (zinc finger)"/>
    <property type="match status" value="4"/>
</dbReference>
<name>A0A9N8WJQ2_9GLOM</name>
<dbReference type="InterPro" id="IPR011011">
    <property type="entry name" value="Znf_FYVE_PHD"/>
</dbReference>
<dbReference type="OrthoDB" id="20839at2759"/>
<dbReference type="SUPFAM" id="SSF57903">
    <property type="entry name" value="FYVE/PHD zinc finger"/>
    <property type="match status" value="2"/>
</dbReference>
<protein>
    <submittedName>
        <fullName evidence="8">4526_t:CDS:1</fullName>
    </submittedName>
</protein>
<sequence length="1092" mass="121513">MRVEKERGLEDSGVDEGSSSLYSKMFADRGPEKRKIKFRPIAEQVVDDGEGEDSDYKYISDTDNNETDDTIVSDKEPENSDNINEVPTSDSNENSENTDGRQEFNENNEEMTAEFLKKWKIEDPGVCCICLENSTTEENMLVYCDGDECEVVCHQECYGIIHLPASDEPWYCDRCLSVPSETVICALCPKRHGAFRRIKDGDSAGIWVHVVCALWMPGMWIGKTAEMNATNEGATVHCDAGECKNWLHVTCAQSLNLLECVEDDQDISDPYFVYCPSHGSHGPARLNEWEKWCRQRDRFFENIREIESKARTERVKKDSDMGASLREIFEDSYAEYHKRREDKIANQRRKIAQINSSIQGLIEQSEKAESNVIDFNNKIEIASQENAALESYLLRAQKALMFLSQSITNVDALQLSDTEDTGSNRPKVEAYLNLLESTNEIQWTQEAKENAQNIVIDQLDTSSVQNLGIKNVQKIMAQMAKEQKSKRGKRGKKRKVSVPEASSRGVKRSRKTEEPSPKAPKKTSASTPSTSRKTRGRRPKSGSSSKELNDLNQDVISDGGILKEGSTSNEEKEGDGDLLNDGDIISNDILNDDDVEADKSEEFSNVLSNDISHTPVGVNDVSPTPNDANGVSFNASDVNDVSSTPEDSNDASPYSDDANDISFDANDVSPFPNDANRVSFNVSSIPNNTNGVSFNTNDTLTNGSSNYSPPSTILGVLNISTLLNPIESIPPSRNSPDKEVSTSIDIPIFQNNYIDNALSNHLNIYPNEINEINEIKVIEIIDDDKRINRFERNNVIEITDEPERIEIDSTNEDGPSDFNVSMSVDNSTTATLSTAAINNSISSYAAALNRNDGYESSPSQSTATAFAHYTSHITPAATGPLFTATPTAAGFFTTTPVNPDLLPEHKRKRKPVEIEPIVESINDRNKKSGKRKSKKSSSTQFGQIRKIVIPPQLRPRVPQPVCRVCNQIEPPAHDQPSATYIYPAKARESMLLKGRDKVHRMVRCNYCSKWYHLACMNPPRKTMPTGGYIWRCEECDNVDLDHTQSGQSGNNHQSEPPEASSSTSSNHPSSDNVQSGSTTTKKWRLRSSTKRT</sequence>
<keyword evidence="9" id="KW-1185">Reference proteome</keyword>
<dbReference type="Proteomes" id="UP000789706">
    <property type="component" value="Unassembled WGS sequence"/>
</dbReference>
<feature type="compositionally biased region" description="Basic residues" evidence="6">
    <location>
        <begin position="1081"/>
        <end position="1092"/>
    </location>
</feature>
<dbReference type="PANTHER" id="PTHR13793:SF150">
    <property type="entry name" value="PHD FINGER PROTEIN 14"/>
    <property type="match status" value="1"/>
</dbReference>
<dbReference type="GO" id="GO:0008270">
    <property type="term" value="F:zinc ion binding"/>
    <property type="evidence" value="ECO:0007669"/>
    <property type="project" value="UniProtKB-KW"/>
</dbReference>
<dbReference type="InterPro" id="IPR013083">
    <property type="entry name" value="Znf_RING/FYVE/PHD"/>
</dbReference>
<feature type="compositionally biased region" description="Low complexity" evidence="6">
    <location>
        <begin position="522"/>
        <end position="531"/>
    </location>
</feature>
<dbReference type="GO" id="GO:0006357">
    <property type="term" value="P:regulation of transcription by RNA polymerase II"/>
    <property type="evidence" value="ECO:0007669"/>
    <property type="project" value="TreeGrafter"/>
</dbReference>
<dbReference type="Pfam" id="PF00628">
    <property type="entry name" value="PHD"/>
    <property type="match status" value="1"/>
</dbReference>
<dbReference type="InterPro" id="IPR019787">
    <property type="entry name" value="Znf_PHD-finger"/>
</dbReference>
<evidence type="ECO:0000313" key="9">
    <source>
        <dbReference type="Proteomes" id="UP000789706"/>
    </source>
</evidence>
<evidence type="ECO:0000313" key="8">
    <source>
        <dbReference type="EMBL" id="CAG8491894.1"/>
    </source>
</evidence>
<dbReference type="PROSITE" id="PS50016">
    <property type="entry name" value="ZF_PHD_2"/>
    <property type="match status" value="2"/>
</dbReference>
<dbReference type="InterPro" id="IPR019786">
    <property type="entry name" value="Zinc_finger_PHD-type_CS"/>
</dbReference>
<organism evidence="8 9">
    <name type="scientific">Diversispora eburnea</name>
    <dbReference type="NCBI Taxonomy" id="1213867"/>
    <lineage>
        <taxon>Eukaryota</taxon>
        <taxon>Fungi</taxon>
        <taxon>Fungi incertae sedis</taxon>
        <taxon>Mucoromycota</taxon>
        <taxon>Glomeromycotina</taxon>
        <taxon>Glomeromycetes</taxon>
        <taxon>Diversisporales</taxon>
        <taxon>Diversisporaceae</taxon>
        <taxon>Diversispora</taxon>
    </lineage>
</organism>
<dbReference type="PANTHER" id="PTHR13793">
    <property type="entry name" value="PHD FINGER PROTEINS"/>
    <property type="match status" value="1"/>
</dbReference>
<evidence type="ECO:0000256" key="5">
    <source>
        <dbReference type="SAM" id="Coils"/>
    </source>
</evidence>
<proteinExistence type="predicted"/>
<feature type="compositionally biased region" description="Basic and acidic residues" evidence="6">
    <location>
        <begin position="1"/>
        <end position="10"/>
    </location>
</feature>
<dbReference type="AlphaFoldDB" id="A0A9N8WJQ2"/>
<evidence type="ECO:0000259" key="7">
    <source>
        <dbReference type="PROSITE" id="PS50016"/>
    </source>
</evidence>
<feature type="domain" description="PHD-type" evidence="7">
    <location>
        <begin position="959"/>
        <end position="1038"/>
    </location>
</feature>
<feature type="coiled-coil region" evidence="5">
    <location>
        <begin position="344"/>
        <end position="385"/>
    </location>
</feature>
<keyword evidence="2 4" id="KW-0863">Zinc-finger</keyword>
<dbReference type="EMBL" id="CAJVPK010000308">
    <property type="protein sequence ID" value="CAG8491894.1"/>
    <property type="molecule type" value="Genomic_DNA"/>
</dbReference>
<feature type="compositionally biased region" description="Polar residues" evidence="6">
    <location>
        <begin position="621"/>
        <end position="652"/>
    </location>
</feature>
<dbReference type="InterPro" id="IPR050701">
    <property type="entry name" value="Histone_Mod_Regulator"/>
</dbReference>
<comment type="caution">
    <text evidence="8">The sequence shown here is derived from an EMBL/GenBank/DDBJ whole genome shotgun (WGS) entry which is preliminary data.</text>
</comment>
<feature type="region of interest" description="Disordered" evidence="6">
    <location>
        <begin position="478"/>
        <end position="584"/>
    </location>
</feature>
<dbReference type="CDD" id="cd15492">
    <property type="entry name" value="PHD_BRPF_JADE_like"/>
    <property type="match status" value="1"/>
</dbReference>
<gene>
    <name evidence="8" type="ORF">DEBURN_LOCUS4223</name>
</gene>
<feature type="compositionally biased region" description="Polar residues" evidence="6">
    <location>
        <begin position="80"/>
        <end position="97"/>
    </location>
</feature>
<feature type="region of interest" description="Disordered" evidence="6">
    <location>
        <begin position="895"/>
        <end position="942"/>
    </location>
</feature>
<dbReference type="InterPro" id="IPR001965">
    <property type="entry name" value="Znf_PHD"/>
</dbReference>
<evidence type="ECO:0000256" key="6">
    <source>
        <dbReference type="SAM" id="MobiDB-lite"/>
    </source>
</evidence>
<evidence type="ECO:0000256" key="1">
    <source>
        <dbReference type="ARBA" id="ARBA00022723"/>
    </source>
</evidence>
<keyword evidence="1" id="KW-0479">Metal-binding</keyword>
<dbReference type="Pfam" id="PF13831">
    <property type="entry name" value="PHD_2"/>
    <property type="match status" value="1"/>
</dbReference>
<evidence type="ECO:0000256" key="3">
    <source>
        <dbReference type="ARBA" id="ARBA00022833"/>
    </source>
</evidence>
<dbReference type="PROSITE" id="PS01359">
    <property type="entry name" value="ZF_PHD_1"/>
    <property type="match status" value="1"/>
</dbReference>
<keyword evidence="5" id="KW-0175">Coiled coil</keyword>
<accession>A0A9N8WJQ2</accession>
<feature type="compositionally biased region" description="Polar residues" evidence="6">
    <location>
        <begin position="1071"/>
        <end position="1080"/>
    </location>
</feature>
<feature type="compositionally biased region" description="Low complexity" evidence="6">
    <location>
        <begin position="1054"/>
        <end position="1070"/>
    </location>
</feature>
<dbReference type="SMART" id="SM00249">
    <property type="entry name" value="PHD"/>
    <property type="match status" value="3"/>
</dbReference>
<feature type="region of interest" description="Disordered" evidence="6">
    <location>
        <begin position="610"/>
        <end position="664"/>
    </location>
</feature>
<reference evidence="8" key="1">
    <citation type="submission" date="2021-06" db="EMBL/GenBank/DDBJ databases">
        <authorList>
            <person name="Kallberg Y."/>
            <person name="Tangrot J."/>
            <person name="Rosling A."/>
        </authorList>
    </citation>
    <scope>NUCLEOTIDE SEQUENCE</scope>
    <source>
        <strain evidence="8">AZ414A</strain>
    </source>
</reference>
<evidence type="ECO:0000256" key="2">
    <source>
        <dbReference type="ARBA" id="ARBA00022771"/>
    </source>
</evidence>
<feature type="region of interest" description="Disordered" evidence="6">
    <location>
        <begin position="1041"/>
        <end position="1092"/>
    </location>
</feature>
<feature type="domain" description="PHD-type" evidence="7">
    <location>
        <begin position="124"/>
        <end position="178"/>
    </location>
</feature>
<evidence type="ECO:0000256" key="4">
    <source>
        <dbReference type="PROSITE-ProRule" id="PRU00146"/>
    </source>
</evidence>
<keyword evidence="3" id="KW-0862">Zinc</keyword>
<feature type="compositionally biased region" description="Polar residues" evidence="6">
    <location>
        <begin position="1043"/>
        <end position="1053"/>
    </location>
</feature>